<dbReference type="InterPro" id="IPR029715">
    <property type="entry name" value="FAM35A"/>
</dbReference>
<evidence type="ECO:0000256" key="1">
    <source>
        <dbReference type="SAM" id="MobiDB-lite"/>
    </source>
</evidence>
<dbReference type="OrthoDB" id="5963585at2759"/>
<dbReference type="EMBL" id="BEZZ01000420">
    <property type="protein sequence ID" value="GCC32217.1"/>
    <property type="molecule type" value="Genomic_DNA"/>
</dbReference>
<proteinExistence type="predicted"/>
<dbReference type="InterPro" id="IPR031589">
    <property type="entry name" value="SHLD2_C"/>
</dbReference>
<comment type="caution">
    <text evidence="5">The sequence shown here is derived from an EMBL/GenBank/DDBJ whole genome shotgun (WGS) entry which is preliminary data.</text>
</comment>
<evidence type="ECO:0000313" key="6">
    <source>
        <dbReference type="Proteomes" id="UP000287033"/>
    </source>
</evidence>
<reference evidence="5 6" key="1">
    <citation type="journal article" date="2018" name="Nat. Ecol. Evol.">
        <title>Shark genomes provide insights into elasmobranch evolution and the origin of vertebrates.</title>
        <authorList>
            <person name="Hara Y"/>
            <person name="Yamaguchi K"/>
            <person name="Onimaru K"/>
            <person name="Kadota M"/>
            <person name="Koyanagi M"/>
            <person name="Keeley SD"/>
            <person name="Tatsumi K"/>
            <person name="Tanaka K"/>
            <person name="Motone F"/>
            <person name="Kageyama Y"/>
            <person name="Nozu R"/>
            <person name="Adachi N"/>
            <person name="Nishimura O"/>
            <person name="Nakagawa R"/>
            <person name="Tanegashima C"/>
            <person name="Kiyatake I"/>
            <person name="Matsumoto R"/>
            <person name="Murakumo K"/>
            <person name="Nishida K"/>
            <person name="Terakita A"/>
            <person name="Kuratani S"/>
            <person name="Sato K"/>
            <person name="Hyodo S Kuraku.S."/>
        </authorList>
    </citation>
    <scope>NUCLEOTIDE SEQUENCE [LARGE SCALE GENOMIC DNA]</scope>
</reference>
<dbReference type="Pfam" id="PF22779">
    <property type="entry name" value="OB_SHLD2_2nd"/>
    <property type="match status" value="1"/>
</dbReference>
<evidence type="ECO:0000259" key="4">
    <source>
        <dbReference type="Pfam" id="PF22779"/>
    </source>
</evidence>
<dbReference type="GO" id="GO:0010569">
    <property type="term" value="P:regulation of double-strand break repair via homologous recombination"/>
    <property type="evidence" value="ECO:0007669"/>
    <property type="project" value="TreeGrafter"/>
</dbReference>
<dbReference type="Pfam" id="PF21669">
    <property type="entry name" value="SHLD2_OB1"/>
    <property type="match status" value="1"/>
</dbReference>
<dbReference type="InterPro" id="IPR053944">
    <property type="entry name" value="SHLD2_OB2"/>
</dbReference>
<protein>
    <submittedName>
        <fullName evidence="5">Uncharacterized protein</fullName>
    </submittedName>
</protein>
<dbReference type="PANTHER" id="PTHR14495:SF2">
    <property type="entry name" value="SHIELDIN COMPLEX SUBUNIT 2"/>
    <property type="match status" value="1"/>
</dbReference>
<accession>A0A401SPA0</accession>
<feature type="region of interest" description="Disordered" evidence="1">
    <location>
        <begin position="164"/>
        <end position="196"/>
    </location>
</feature>
<feature type="domain" description="Shieldin complex subunit 2 C-terminal" evidence="2">
    <location>
        <begin position="753"/>
        <end position="924"/>
    </location>
</feature>
<dbReference type="OMA" id="YISAQHS"/>
<keyword evidence="6" id="KW-1185">Reference proteome</keyword>
<dbReference type="GO" id="GO:0035861">
    <property type="term" value="C:site of double-strand break"/>
    <property type="evidence" value="ECO:0007669"/>
    <property type="project" value="TreeGrafter"/>
</dbReference>
<dbReference type="InterPro" id="IPR049507">
    <property type="entry name" value="SHLD2_OB1"/>
</dbReference>
<dbReference type="GO" id="GO:0005634">
    <property type="term" value="C:nucleus"/>
    <property type="evidence" value="ECO:0007669"/>
    <property type="project" value="TreeGrafter"/>
</dbReference>
<evidence type="ECO:0000259" key="3">
    <source>
        <dbReference type="Pfam" id="PF21669"/>
    </source>
</evidence>
<feature type="domain" description="Shieldin complex subunit 2 second OB fold" evidence="4">
    <location>
        <begin position="614"/>
        <end position="695"/>
    </location>
</feature>
<feature type="domain" description="Shieldin complex subunit 2 first OB fold" evidence="3">
    <location>
        <begin position="452"/>
        <end position="581"/>
    </location>
</feature>
<dbReference type="PANTHER" id="PTHR14495">
    <property type="entry name" value="SHIELDIN COMPLEX SUBUNIT 2"/>
    <property type="match status" value="1"/>
</dbReference>
<name>A0A401SPA0_CHIPU</name>
<sequence length="937" mass="105204">MNSEKKVHIFLGAPANLTQQGTSAKEAVADGSSTKWLQCQFLYDNGSLKAIPRKCSSKESQKHFDCQKATLQLENQSGQTSTSKSEEGIIVFSQECTFKNLDASLLEQRTSKYVPCYKDFNARKISKQHRKELSNSKLLNSEEGLKITEERDCGFISPNCSGKNVKTSLKPDNRSRQSGKNGADSQDPPGRITEQNAPLEEDCPKFLCDSLMEYLQYTFPAEGQDSCFRCISVKENLSTDAEFLSVLTASQTAILSQAFSESQFNAQDLYENVKGKLKTKTSVNELSCRSLTSTHNFIRQFGQSASETMYKPVNSSENTPELFNLFSDQQLSINESVNGRTLKGSVQSLIPSTNWSNDDVEINIEPYSGGLLCTQVSDNADWSLKRSMEVAKEPEEVKTVTQTSRSPVCLDSDPPSTKKIKTMGSEKISDLGQYLKVWRDQWLTPHIGFIETERLKNCTERNRKYNVLVTVQFRCLLKEIQIKSGTFAGCRVPITTILVTDQSGVVKKITLWRAAAFWTLSVFPGDVLLITDVVVHCDQCQGEELLQSTPRSKMIKMGPCLQIQIAQWSQTVNTMILKELIAYISAQHSYLLIVEPTNSQRLESMQYVNINELQPGMVVHVRLKVVLITVMSESTYTYRGKKQQKIVLSVEQVKGHPSTLTLWGSKIAWHSRIQKKLGHVWDFRDLLVFQNSITGDLELHSTPWSSCECLFDDDERAIAFRNKYQSSDTASVKVMDLSTLLHTRYSGTVQLKTHIAAMQWHIHSTHIPLFKIDAFTPVESAFGSLIHFTYSGCGSCGSELGFDENGIYQQCIPCLPKSTVKVFYRPTVLVLTDQDSQIDVLISSKLMEKIFLNIPPASLSKPFGNPACILGPSDNVTYGMVVADLCCSLFADPTDCYTLTLQSQFHLDKNSITMNQEFYLLDFCPDHYPLSLLETER</sequence>
<gene>
    <name evidence="5" type="ORF">chiPu_0010678</name>
</gene>
<dbReference type="AlphaFoldDB" id="A0A401SPA0"/>
<evidence type="ECO:0000313" key="5">
    <source>
        <dbReference type="EMBL" id="GCC32217.1"/>
    </source>
</evidence>
<dbReference type="STRING" id="137246.A0A401SPA0"/>
<evidence type="ECO:0000259" key="2">
    <source>
        <dbReference type="Pfam" id="PF15793"/>
    </source>
</evidence>
<dbReference type="Pfam" id="PF15793">
    <property type="entry name" value="SHLD2_C"/>
    <property type="match status" value="1"/>
</dbReference>
<organism evidence="5 6">
    <name type="scientific">Chiloscyllium punctatum</name>
    <name type="common">Brownbanded bambooshark</name>
    <name type="synonym">Hemiscyllium punctatum</name>
    <dbReference type="NCBI Taxonomy" id="137246"/>
    <lineage>
        <taxon>Eukaryota</taxon>
        <taxon>Metazoa</taxon>
        <taxon>Chordata</taxon>
        <taxon>Craniata</taxon>
        <taxon>Vertebrata</taxon>
        <taxon>Chondrichthyes</taxon>
        <taxon>Elasmobranchii</taxon>
        <taxon>Galeomorphii</taxon>
        <taxon>Galeoidea</taxon>
        <taxon>Orectolobiformes</taxon>
        <taxon>Hemiscylliidae</taxon>
        <taxon>Chiloscyllium</taxon>
    </lineage>
</organism>
<dbReference type="Proteomes" id="UP000287033">
    <property type="component" value="Unassembled WGS sequence"/>
</dbReference>